<keyword evidence="2" id="KW-1185">Reference proteome</keyword>
<dbReference type="EMBL" id="AP024488">
    <property type="protein sequence ID" value="BCS95143.1"/>
    <property type="molecule type" value="Genomic_DNA"/>
</dbReference>
<gene>
    <name evidence="1" type="ORF">DSLASN_07750</name>
</gene>
<protein>
    <submittedName>
        <fullName evidence="1">Uncharacterized protein</fullName>
    </submittedName>
</protein>
<organism evidence="1 2">
    <name type="scientific">Desulfoluna limicola</name>
    <dbReference type="NCBI Taxonomy" id="2810562"/>
    <lineage>
        <taxon>Bacteria</taxon>
        <taxon>Pseudomonadati</taxon>
        <taxon>Thermodesulfobacteriota</taxon>
        <taxon>Desulfobacteria</taxon>
        <taxon>Desulfobacterales</taxon>
        <taxon>Desulfolunaceae</taxon>
        <taxon>Desulfoluna</taxon>
    </lineage>
</organism>
<evidence type="ECO:0000313" key="1">
    <source>
        <dbReference type="EMBL" id="BCS95143.1"/>
    </source>
</evidence>
<evidence type="ECO:0000313" key="2">
    <source>
        <dbReference type="Proteomes" id="UP001320148"/>
    </source>
</evidence>
<proteinExistence type="predicted"/>
<dbReference type="Proteomes" id="UP001320148">
    <property type="component" value="Chromosome"/>
</dbReference>
<accession>A0ABN6F070</accession>
<sequence>MDLLLGGITIVDRYYSKKDQLHYAVAVLNKLETAQRLSSEITLHSHNVEVLSRQSEVLLDHGDIVGSLQKKIMALDHYRKYISKKQMVAVLVPQAPASDDVPPGDPYDGIVELKNSIDLIRLDGNMQAGRIGRSLEKPLRVKAVYNHHTPIDNVPVIAQFQDQAGRGERTVVTGKDGTAAIKVLEIEKTSRHLNPITVSVDWNRLIKEALRDAPDTPWDGFFSGPSVTFKYKLRVPNVSNVLIKICNRGGASGVDAPSILHPTSADLLRKKGFLIKKTGRGTADSSVCSGAMGIESIVRKYKPLTDILVVETVDVDFSGRRGQGYVFRARMSVTAYDMAYREIIASVEGEALGGANNRKKAAERAIEEVADELIPQIVSRIAEGL</sequence>
<reference evidence="1 2" key="1">
    <citation type="submission" date="2021-02" db="EMBL/GenBank/DDBJ databases">
        <title>Complete genome of Desulfoluna sp. strain ASN36.</title>
        <authorList>
            <person name="Takahashi A."/>
            <person name="Kojima H."/>
            <person name="Fukui M."/>
        </authorList>
    </citation>
    <scope>NUCLEOTIDE SEQUENCE [LARGE SCALE GENOMIC DNA]</scope>
    <source>
        <strain evidence="1 2">ASN36</strain>
    </source>
</reference>
<name>A0ABN6F070_9BACT</name>